<dbReference type="EMBL" id="CADCWJ010000536">
    <property type="protein sequence ID" value="CAA9571289.1"/>
    <property type="molecule type" value="Genomic_DNA"/>
</dbReference>
<dbReference type="AlphaFoldDB" id="A0A6J4VB53"/>
<feature type="transmembrane region" description="Helical" evidence="7">
    <location>
        <begin position="116"/>
        <end position="137"/>
    </location>
</feature>
<keyword evidence="4 7" id="KW-0812">Transmembrane</keyword>
<evidence type="ECO:0000256" key="4">
    <source>
        <dbReference type="ARBA" id="ARBA00022692"/>
    </source>
</evidence>
<feature type="domain" description="ABC transmembrane type-1" evidence="8">
    <location>
        <begin position="79"/>
        <end position="316"/>
    </location>
</feature>
<name>A0A6J4VB53_9BACT</name>
<evidence type="ECO:0000256" key="2">
    <source>
        <dbReference type="ARBA" id="ARBA00022448"/>
    </source>
</evidence>
<dbReference type="PANTHER" id="PTHR30193">
    <property type="entry name" value="ABC TRANSPORTER PERMEASE PROTEIN"/>
    <property type="match status" value="1"/>
</dbReference>
<sequence length="326" mass="36198">MATLGRRKSRNPIAAEDAVAGWIFIAPALIILSVFIFWPIAQVFWVSFHEWSLIEPERPFRGLANFRELFQDPDFEIALRNTLWFSLGVVPTQTFLGVLLAVIANRAIPGKGFFRTAFYFPSISSSVVISVIFIWLYQQNGLINYVLRAIGFSTPQPPWLSNPKGVIEMALGYVGIDNVTPWLAGPSVALLSIMMMNIWTTMGSLMVIFLAGLQGISGDVYEAASLDGATKRQQFFQITIPLLRPVIFFVTTLGFIGTFQVFDQIFVMTPGGSPAKTTLTLGYLVYEQGFRNFAMGSASAIALVLFAMILTVYLFQRLFIKEGGVD</sequence>
<feature type="transmembrane region" description="Helical" evidence="7">
    <location>
        <begin position="242"/>
        <end position="262"/>
    </location>
</feature>
<dbReference type="InterPro" id="IPR000515">
    <property type="entry name" value="MetI-like"/>
</dbReference>
<evidence type="ECO:0000259" key="8">
    <source>
        <dbReference type="PROSITE" id="PS50928"/>
    </source>
</evidence>
<comment type="similarity">
    <text evidence="7">Belongs to the binding-protein-dependent transport system permease family.</text>
</comment>
<feature type="transmembrane region" description="Helical" evidence="7">
    <location>
        <begin position="293"/>
        <end position="315"/>
    </location>
</feature>
<evidence type="ECO:0000256" key="7">
    <source>
        <dbReference type="RuleBase" id="RU363032"/>
    </source>
</evidence>
<dbReference type="Pfam" id="PF00528">
    <property type="entry name" value="BPD_transp_1"/>
    <property type="match status" value="1"/>
</dbReference>
<dbReference type="GO" id="GO:0055085">
    <property type="term" value="P:transmembrane transport"/>
    <property type="evidence" value="ECO:0007669"/>
    <property type="project" value="InterPro"/>
</dbReference>
<organism evidence="9">
    <name type="scientific">uncultured Thermomicrobiales bacterium</name>
    <dbReference type="NCBI Taxonomy" id="1645740"/>
    <lineage>
        <taxon>Bacteria</taxon>
        <taxon>Pseudomonadati</taxon>
        <taxon>Thermomicrobiota</taxon>
        <taxon>Thermomicrobia</taxon>
        <taxon>Thermomicrobiales</taxon>
        <taxon>environmental samples</taxon>
    </lineage>
</organism>
<dbReference type="PANTHER" id="PTHR30193:SF37">
    <property type="entry name" value="INNER MEMBRANE ABC TRANSPORTER PERMEASE PROTEIN YCJO"/>
    <property type="match status" value="1"/>
</dbReference>
<dbReference type="InterPro" id="IPR035906">
    <property type="entry name" value="MetI-like_sf"/>
</dbReference>
<evidence type="ECO:0000256" key="6">
    <source>
        <dbReference type="ARBA" id="ARBA00023136"/>
    </source>
</evidence>
<dbReference type="SUPFAM" id="SSF161098">
    <property type="entry name" value="MetI-like"/>
    <property type="match status" value="1"/>
</dbReference>
<feature type="transmembrane region" description="Helical" evidence="7">
    <location>
        <begin position="21"/>
        <end position="41"/>
    </location>
</feature>
<dbReference type="PROSITE" id="PS50928">
    <property type="entry name" value="ABC_TM1"/>
    <property type="match status" value="1"/>
</dbReference>
<protein>
    <submittedName>
        <fullName evidence="9">ABC transporter, permease protein 1 (Cluster 1, maltose/g3p/polyamine/iron)</fullName>
    </submittedName>
</protein>
<reference evidence="9" key="1">
    <citation type="submission" date="2020-02" db="EMBL/GenBank/DDBJ databases">
        <authorList>
            <person name="Meier V. D."/>
        </authorList>
    </citation>
    <scope>NUCLEOTIDE SEQUENCE</scope>
    <source>
        <strain evidence="9">AVDCRST_MAG87</strain>
    </source>
</reference>
<dbReference type="Gene3D" id="1.10.3720.10">
    <property type="entry name" value="MetI-like"/>
    <property type="match status" value="2"/>
</dbReference>
<feature type="transmembrane region" description="Helical" evidence="7">
    <location>
        <begin position="188"/>
        <end position="211"/>
    </location>
</feature>
<dbReference type="CDD" id="cd06261">
    <property type="entry name" value="TM_PBP2"/>
    <property type="match status" value="1"/>
</dbReference>
<accession>A0A6J4VB53</accession>
<dbReference type="InterPro" id="IPR051393">
    <property type="entry name" value="ABC_transporter_permease"/>
</dbReference>
<keyword evidence="5 7" id="KW-1133">Transmembrane helix</keyword>
<keyword evidence="6 7" id="KW-0472">Membrane</keyword>
<comment type="subcellular location">
    <subcellularLocation>
        <location evidence="1 7">Cell membrane</location>
        <topology evidence="1 7">Multi-pass membrane protein</topology>
    </subcellularLocation>
</comment>
<proteinExistence type="inferred from homology"/>
<evidence type="ECO:0000313" key="9">
    <source>
        <dbReference type="EMBL" id="CAA9571289.1"/>
    </source>
</evidence>
<feature type="transmembrane region" description="Helical" evidence="7">
    <location>
        <begin position="83"/>
        <end position="104"/>
    </location>
</feature>
<evidence type="ECO:0000256" key="1">
    <source>
        <dbReference type="ARBA" id="ARBA00004651"/>
    </source>
</evidence>
<evidence type="ECO:0000256" key="5">
    <source>
        <dbReference type="ARBA" id="ARBA00022989"/>
    </source>
</evidence>
<evidence type="ECO:0000256" key="3">
    <source>
        <dbReference type="ARBA" id="ARBA00022475"/>
    </source>
</evidence>
<dbReference type="GO" id="GO:0005886">
    <property type="term" value="C:plasma membrane"/>
    <property type="evidence" value="ECO:0007669"/>
    <property type="project" value="UniProtKB-SubCell"/>
</dbReference>
<gene>
    <name evidence="9" type="ORF">AVDCRST_MAG87-2438</name>
</gene>
<keyword evidence="2 7" id="KW-0813">Transport</keyword>
<keyword evidence="3" id="KW-1003">Cell membrane</keyword>